<evidence type="ECO:0000313" key="2">
    <source>
        <dbReference type="EMBL" id="SEI67403.1"/>
    </source>
</evidence>
<evidence type="ECO:0000259" key="1">
    <source>
        <dbReference type="SMART" id="SM00470"/>
    </source>
</evidence>
<dbReference type="AlphaFoldDB" id="A0A1H6SHS6"/>
<dbReference type="SMART" id="SM00470">
    <property type="entry name" value="ParB"/>
    <property type="match status" value="1"/>
</dbReference>
<protein>
    <submittedName>
        <fullName evidence="2">Chromosome segregation protein Spo0J, contains ParB-like nuclease domain</fullName>
    </submittedName>
</protein>
<feature type="domain" description="ParB-like N-terminal" evidence="1">
    <location>
        <begin position="14"/>
        <end position="105"/>
    </location>
</feature>
<dbReference type="CDD" id="cd16397">
    <property type="entry name" value="IbrB_like"/>
    <property type="match status" value="1"/>
</dbReference>
<dbReference type="STRING" id="856736.SAMN04488058_101308"/>
<dbReference type="SUPFAM" id="SSF110849">
    <property type="entry name" value="ParB/Sulfiredoxin"/>
    <property type="match status" value="1"/>
</dbReference>
<dbReference type="InterPro" id="IPR003115">
    <property type="entry name" value="ParB_N"/>
</dbReference>
<dbReference type="EMBL" id="FNZA01000001">
    <property type="protein sequence ID" value="SEI67403.1"/>
    <property type="molecule type" value="Genomic_DNA"/>
</dbReference>
<dbReference type="InterPro" id="IPR036086">
    <property type="entry name" value="ParB/Sulfiredoxin_sf"/>
</dbReference>
<name>A0A1H6SHS6_9DEIO</name>
<dbReference type="Gene3D" id="3.90.1530.10">
    <property type="entry name" value="Conserved hypothetical protein from pyrococcus furiosus pfu- 392566-001, ParB domain"/>
    <property type="match status" value="1"/>
</dbReference>
<sequence length="175" mass="19583">MKTGRDAQPLSRIEWVHRDDLHANSYNPNKVAKPELELLKVSILEDGWTQPIVARPDGEVVDGFHRWTVSADPRLYAMTGGFVPVVRLEPPATGDQMLSTIRHNRARGEHGVLPMAEIVRALIDAEGLTPEEVMTRCGMEKEEVTRLYDRGGMTERGTQGKEGFSRGWVPKAQLV</sequence>
<gene>
    <name evidence="2" type="ORF">SAMN04488058_101308</name>
</gene>
<proteinExistence type="predicted"/>
<evidence type="ECO:0000313" key="3">
    <source>
        <dbReference type="Proteomes" id="UP000199223"/>
    </source>
</evidence>
<dbReference type="RefSeq" id="WP_092262754.1">
    <property type="nucleotide sequence ID" value="NZ_FNZA01000001.1"/>
</dbReference>
<organism evidence="2 3">
    <name type="scientific">Deinococcus reticulitermitis</name>
    <dbReference type="NCBI Taxonomy" id="856736"/>
    <lineage>
        <taxon>Bacteria</taxon>
        <taxon>Thermotogati</taxon>
        <taxon>Deinococcota</taxon>
        <taxon>Deinococci</taxon>
        <taxon>Deinococcales</taxon>
        <taxon>Deinococcaceae</taxon>
        <taxon>Deinococcus</taxon>
    </lineage>
</organism>
<dbReference type="OrthoDB" id="4536617at2"/>
<reference evidence="3" key="1">
    <citation type="submission" date="2016-10" db="EMBL/GenBank/DDBJ databases">
        <authorList>
            <person name="Varghese N."/>
            <person name="Submissions S."/>
        </authorList>
    </citation>
    <scope>NUCLEOTIDE SEQUENCE [LARGE SCALE GENOMIC DNA]</scope>
    <source>
        <strain evidence="3">CGMCC 1.10218</strain>
    </source>
</reference>
<accession>A0A1H6SHS6</accession>
<dbReference type="Proteomes" id="UP000199223">
    <property type="component" value="Unassembled WGS sequence"/>
</dbReference>
<keyword evidence="3" id="KW-1185">Reference proteome</keyword>